<keyword evidence="5" id="KW-1185">Reference proteome</keyword>
<comment type="caution">
    <text evidence="4">The sequence shown here is derived from an EMBL/GenBank/DDBJ whole genome shotgun (WGS) entry which is preliminary data.</text>
</comment>
<dbReference type="CDD" id="cd04301">
    <property type="entry name" value="NAT_SF"/>
    <property type="match status" value="1"/>
</dbReference>
<dbReference type="Proteomes" id="UP000609879">
    <property type="component" value="Unassembled WGS sequence"/>
</dbReference>
<keyword evidence="2" id="KW-0012">Acyltransferase</keyword>
<dbReference type="InterPro" id="IPR000182">
    <property type="entry name" value="GNAT_dom"/>
</dbReference>
<sequence length="161" mass="17649">MGMSVKIRRANQGDIEAIISVGRQTWPRTYEFAGAEYVSKGLATWWSAEAIQRTLETTTVLVADGEKAIVGTGNIDLRPEVPVIWKLYVVPEMQGAGIGSALIDELVDVAAGRPVRLEYTDGNAHAAGFYAAHGFVEVRREANDQPGWPDAVWLERAPLKR</sequence>
<reference evidence="4 5" key="1">
    <citation type="submission" date="2021-01" db="EMBL/GenBank/DDBJ databases">
        <title>Whole genome shotgun sequence of Actinoplanes deccanensis NBRC 13994.</title>
        <authorList>
            <person name="Komaki H."/>
            <person name="Tamura T."/>
        </authorList>
    </citation>
    <scope>NUCLEOTIDE SEQUENCE [LARGE SCALE GENOMIC DNA]</scope>
    <source>
        <strain evidence="4 5">NBRC 13994</strain>
    </source>
</reference>
<keyword evidence="1" id="KW-0808">Transferase</keyword>
<protein>
    <submittedName>
        <fullName evidence="4">N-acetyltransferase</fullName>
    </submittedName>
</protein>
<evidence type="ECO:0000259" key="3">
    <source>
        <dbReference type="PROSITE" id="PS51186"/>
    </source>
</evidence>
<name>A0ABQ3Y6Q3_9ACTN</name>
<evidence type="ECO:0000256" key="1">
    <source>
        <dbReference type="ARBA" id="ARBA00022679"/>
    </source>
</evidence>
<proteinExistence type="predicted"/>
<feature type="domain" description="N-acetyltransferase" evidence="3">
    <location>
        <begin position="5"/>
        <end position="159"/>
    </location>
</feature>
<dbReference type="SUPFAM" id="SSF55729">
    <property type="entry name" value="Acyl-CoA N-acyltransferases (Nat)"/>
    <property type="match status" value="1"/>
</dbReference>
<organism evidence="4 5">
    <name type="scientific">Paractinoplanes deccanensis</name>
    <dbReference type="NCBI Taxonomy" id="113561"/>
    <lineage>
        <taxon>Bacteria</taxon>
        <taxon>Bacillati</taxon>
        <taxon>Actinomycetota</taxon>
        <taxon>Actinomycetes</taxon>
        <taxon>Micromonosporales</taxon>
        <taxon>Micromonosporaceae</taxon>
        <taxon>Paractinoplanes</taxon>
    </lineage>
</organism>
<gene>
    <name evidence="4" type="ORF">Ade02nite_42110</name>
</gene>
<dbReference type="EMBL" id="BOMI01000082">
    <property type="protein sequence ID" value="GID75570.1"/>
    <property type="molecule type" value="Genomic_DNA"/>
</dbReference>
<dbReference type="PROSITE" id="PS51186">
    <property type="entry name" value="GNAT"/>
    <property type="match status" value="1"/>
</dbReference>
<dbReference type="InterPro" id="IPR050832">
    <property type="entry name" value="Bact_Acetyltransf"/>
</dbReference>
<evidence type="ECO:0000256" key="2">
    <source>
        <dbReference type="ARBA" id="ARBA00023315"/>
    </source>
</evidence>
<evidence type="ECO:0000313" key="5">
    <source>
        <dbReference type="Proteomes" id="UP000609879"/>
    </source>
</evidence>
<evidence type="ECO:0000313" key="4">
    <source>
        <dbReference type="EMBL" id="GID75570.1"/>
    </source>
</evidence>
<dbReference type="Pfam" id="PF13508">
    <property type="entry name" value="Acetyltransf_7"/>
    <property type="match status" value="1"/>
</dbReference>
<dbReference type="PANTHER" id="PTHR43877">
    <property type="entry name" value="AMINOALKYLPHOSPHONATE N-ACETYLTRANSFERASE-RELATED-RELATED"/>
    <property type="match status" value="1"/>
</dbReference>
<dbReference type="InterPro" id="IPR016181">
    <property type="entry name" value="Acyl_CoA_acyltransferase"/>
</dbReference>
<dbReference type="Gene3D" id="3.40.630.30">
    <property type="match status" value="1"/>
</dbReference>
<accession>A0ABQ3Y6Q3</accession>